<gene>
    <name evidence="6" type="ORF">AB675_10410</name>
</gene>
<dbReference type="InterPro" id="IPR025356">
    <property type="entry name" value="DUF4260"/>
</dbReference>
<keyword evidence="3" id="KW-0805">Transcription regulation</keyword>
<name>A0A0N1NWG6_9EURO</name>
<comment type="subcellular location">
    <subcellularLocation>
        <location evidence="1">Nucleus</location>
    </subcellularLocation>
</comment>
<accession>A0A0N1NWG6</accession>
<dbReference type="GO" id="GO:0000981">
    <property type="term" value="F:DNA-binding transcription factor activity, RNA polymerase II-specific"/>
    <property type="evidence" value="ECO:0007669"/>
    <property type="project" value="InterPro"/>
</dbReference>
<dbReference type="OrthoDB" id="4125791at2759"/>
<keyword evidence="2" id="KW-0479">Metal-binding</keyword>
<keyword evidence="4" id="KW-0804">Transcription</keyword>
<comment type="caution">
    <text evidence="6">The sequence shown here is derived from an EMBL/GenBank/DDBJ whole genome shotgun (WGS) entry which is preliminary data.</text>
</comment>
<dbReference type="PANTHER" id="PTHR47338">
    <property type="entry name" value="ZN(II)2CYS6 TRANSCRIPTION FACTOR (EUROFUNG)-RELATED"/>
    <property type="match status" value="1"/>
</dbReference>
<keyword evidence="7" id="KW-1185">Reference proteome</keyword>
<keyword evidence="5" id="KW-0539">Nucleus</keyword>
<evidence type="ECO:0000256" key="2">
    <source>
        <dbReference type="ARBA" id="ARBA00022723"/>
    </source>
</evidence>
<dbReference type="RefSeq" id="XP_017995920.1">
    <property type="nucleotide sequence ID" value="XM_018139180.1"/>
</dbReference>
<sequence>MAEQSKIDTLMAGCVRQWPGTLLRLEGAALAAASIWAFRKNGGSWWFFASGILAPDLSMVGYVSDPGTGAAFYNLGHTETIPLLIALIGLGQGRPRMFNVAMVWLAHINLDRMIGAGLKYASGFSDTHLGFWDGAAEREKARSKSAHHQNVGAYSNVSTDFGSKTHGNYLGIPGQLIVELTAIYFDNVSNSSLVLHKARLLHAIEAGTAAPHVVLSVCAWGANFYKDKNDSASLKTNGFMTEWAHQAGRLAFQEIESFSKDLVATLLNLTLFWHSQGSWKVSSLYKANAFHYLCIHGIGDTVLMQAQTLEVEVQRRRFWAWYIMHCHNNEGLGALEPVGDLQSLPLPWSEEDYAAGSLSSHSVTLVASDKGSGSIFAELTKIMTMWSQAVSLIKTPEAHLTATRITAIYELDEKVSHWWKNLPEDLKLEPKSFTGVAKTDLPRILLTNLVYHQTLCVLHASIVPLFCWTAGNGEWSSVRQLSAQVAYEHACAVSALIGAVLSSFDRLSAMATFVAYAAYGAVPS</sequence>
<organism evidence="6 7">
    <name type="scientific">Cyphellophora attinorum</name>
    <dbReference type="NCBI Taxonomy" id="1664694"/>
    <lineage>
        <taxon>Eukaryota</taxon>
        <taxon>Fungi</taxon>
        <taxon>Dikarya</taxon>
        <taxon>Ascomycota</taxon>
        <taxon>Pezizomycotina</taxon>
        <taxon>Eurotiomycetes</taxon>
        <taxon>Chaetothyriomycetidae</taxon>
        <taxon>Chaetothyriales</taxon>
        <taxon>Cyphellophoraceae</taxon>
        <taxon>Cyphellophora</taxon>
    </lineage>
</organism>
<dbReference type="EMBL" id="LFJN01000035">
    <property type="protein sequence ID" value="KPI35957.1"/>
    <property type="molecule type" value="Genomic_DNA"/>
</dbReference>
<evidence type="ECO:0000313" key="7">
    <source>
        <dbReference type="Proteomes" id="UP000038010"/>
    </source>
</evidence>
<protein>
    <recommendedName>
        <fullName evidence="8">Transcription factor domain-containing protein</fullName>
    </recommendedName>
</protein>
<dbReference type="Pfam" id="PF14079">
    <property type="entry name" value="DUF4260"/>
    <property type="match status" value="1"/>
</dbReference>
<dbReference type="InterPro" id="IPR050815">
    <property type="entry name" value="TF_fung"/>
</dbReference>
<dbReference type="VEuPathDB" id="FungiDB:AB675_10410"/>
<dbReference type="GeneID" id="28731060"/>
<dbReference type="AlphaFoldDB" id="A0A0N1NWG6"/>
<evidence type="ECO:0000256" key="3">
    <source>
        <dbReference type="ARBA" id="ARBA00023015"/>
    </source>
</evidence>
<dbReference type="GO" id="GO:0046872">
    <property type="term" value="F:metal ion binding"/>
    <property type="evidence" value="ECO:0007669"/>
    <property type="project" value="UniProtKB-KW"/>
</dbReference>
<evidence type="ECO:0000256" key="1">
    <source>
        <dbReference type="ARBA" id="ARBA00004123"/>
    </source>
</evidence>
<evidence type="ECO:0000256" key="4">
    <source>
        <dbReference type="ARBA" id="ARBA00023163"/>
    </source>
</evidence>
<dbReference type="Proteomes" id="UP000038010">
    <property type="component" value="Unassembled WGS sequence"/>
</dbReference>
<dbReference type="CDD" id="cd12148">
    <property type="entry name" value="fungal_TF_MHR"/>
    <property type="match status" value="1"/>
</dbReference>
<evidence type="ECO:0008006" key="8">
    <source>
        <dbReference type="Google" id="ProtNLM"/>
    </source>
</evidence>
<evidence type="ECO:0000313" key="6">
    <source>
        <dbReference type="EMBL" id="KPI35957.1"/>
    </source>
</evidence>
<dbReference type="PANTHER" id="PTHR47338:SF5">
    <property type="entry name" value="ZN(II)2CYS6 TRANSCRIPTION FACTOR (EUROFUNG)"/>
    <property type="match status" value="1"/>
</dbReference>
<proteinExistence type="predicted"/>
<dbReference type="GO" id="GO:0005634">
    <property type="term" value="C:nucleus"/>
    <property type="evidence" value="ECO:0007669"/>
    <property type="project" value="UniProtKB-SubCell"/>
</dbReference>
<evidence type="ECO:0000256" key="5">
    <source>
        <dbReference type="ARBA" id="ARBA00023242"/>
    </source>
</evidence>
<reference evidence="6 7" key="1">
    <citation type="submission" date="2015-06" db="EMBL/GenBank/DDBJ databases">
        <title>Draft genome of the ant-associated black yeast Phialophora attae CBS 131958.</title>
        <authorList>
            <person name="Moreno L.F."/>
            <person name="Stielow B.J."/>
            <person name="de Hoog S."/>
            <person name="Vicente V.A."/>
            <person name="Weiss V.A."/>
            <person name="de Vries M."/>
            <person name="Cruz L.M."/>
            <person name="Souza E.M."/>
        </authorList>
    </citation>
    <scope>NUCLEOTIDE SEQUENCE [LARGE SCALE GENOMIC DNA]</scope>
    <source>
        <strain evidence="6 7">CBS 131958</strain>
    </source>
</reference>